<proteinExistence type="predicted"/>
<protein>
    <submittedName>
        <fullName evidence="2">Uncharacterized protein</fullName>
    </submittedName>
</protein>
<evidence type="ECO:0000256" key="1">
    <source>
        <dbReference type="SAM" id="Coils"/>
    </source>
</evidence>
<keyword evidence="3" id="KW-1185">Reference proteome</keyword>
<dbReference type="AlphaFoldDB" id="A0ABD3MSN4"/>
<dbReference type="Proteomes" id="UP001530400">
    <property type="component" value="Unassembled WGS sequence"/>
</dbReference>
<organism evidence="2 3">
    <name type="scientific">Cyclotella atomus</name>
    <dbReference type="NCBI Taxonomy" id="382360"/>
    <lineage>
        <taxon>Eukaryota</taxon>
        <taxon>Sar</taxon>
        <taxon>Stramenopiles</taxon>
        <taxon>Ochrophyta</taxon>
        <taxon>Bacillariophyta</taxon>
        <taxon>Coscinodiscophyceae</taxon>
        <taxon>Thalassiosirophycidae</taxon>
        <taxon>Stephanodiscales</taxon>
        <taxon>Stephanodiscaceae</taxon>
        <taxon>Cyclotella</taxon>
    </lineage>
</organism>
<comment type="caution">
    <text evidence="2">The sequence shown here is derived from an EMBL/GenBank/DDBJ whole genome shotgun (WGS) entry which is preliminary data.</text>
</comment>
<sequence length="257" mass="28968">MSSSQASTKPTAAGSDLAQAAAGLLCVRTSSYCRTAQSDEHVNCKSSACAFESQPSAISRSVPVRKPDPLIANIPTTSTASLAVGLRSLQAVESLLKGYYMKSVPPIPDGGMTADQEKAWKRARSRVYTQRNRAKTSEQVELLERGIVFFKRQLGIQHHTNKPDSNKETSKLKGVKRNVYLPPKEQLDRMTDDEVTEWKRKERLRRKREANAATAQQQQEQIMRLAIEHETLHDQYRVRCRETGTVEQDWFEQTMTS</sequence>
<evidence type="ECO:0000313" key="2">
    <source>
        <dbReference type="EMBL" id="KAL3765938.1"/>
    </source>
</evidence>
<keyword evidence="1" id="KW-0175">Coiled coil</keyword>
<reference evidence="2 3" key="1">
    <citation type="submission" date="2024-10" db="EMBL/GenBank/DDBJ databases">
        <title>Updated reference genomes for cyclostephanoid diatoms.</title>
        <authorList>
            <person name="Roberts W.R."/>
            <person name="Alverson A.J."/>
        </authorList>
    </citation>
    <scope>NUCLEOTIDE SEQUENCE [LARGE SCALE GENOMIC DNA]</scope>
    <source>
        <strain evidence="2 3">AJA010-31</strain>
    </source>
</reference>
<feature type="coiled-coil region" evidence="1">
    <location>
        <begin position="201"/>
        <end position="235"/>
    </location>
</feature>
<accession>A0ABD3MSN4</accession>
<evidence type="ECO:0000313" key="3">
    <source>
        <dbReference type="Proteomes" id="UP001530400"/>
    </source>
</evidence>
<gene>
    <name evidence="2" type="ORF">ACHAWO_005887</name>
</gene>
<name>A0ABD3MSN4_9STRA</name>
<dbReference type="EMBL" id="JALLPJ020001393">
    <property type="protein sequence ID" value="KAL3765938.1"/>
    <property type="molecule type" value="Genomic_DNA"/>
</dbReference>